<dbReference type="AlphaFoldDB" id="B8A1G2"/>
<keyword evidence="2" id="KW-0732">Signal</keyword>
<reference evidence="3" key="1">
    <citation type="journal article" date="2009" name="PLoS Genet.">
        <title>Sequencing, mapping, and analysis of 27,455 maize full-length cDNAs.</title>
        <authorList>
            <person name="Soderlund C."/>
            <person name="Descour A."/>
            <person name="Kudrna D."/>
            <person name="Bomhoff M."/>
            <person name="Boyd L."/>
            <person name="Currie J."/>
            <person name="Angelova A."/>
            <person name="Collura K."/>
            <person name="Wissotski M."/>
            <person name="Ashley E."/>
            <person name="Morrow D."/>
            <person name="Fernandes J."/>
            <person name="Walbot V."/>
            <person name="Yu Y."/>
        </authorList>
    </citation>
    <scope>NUCLEOTIDE SEQUENCE</scope>
    <source>
        <strain evidence="3">B73</strain>
    </source>
</reference>
<protein>
    <submittedName>
        <fullName evidence="3">Uncharacterized protein</fullName>
    </submittedName>
</protein>
<name>B8A1G2_MAIZE</name>
<organism evidence="3">
    <name type="scientific">Zea mays</name>
    <name type="common">Maize</name>
    <dbReference type="NCBI Taxonomy" id="4577"/>
    <lineage>
        <taxon>Eukaryota</taxon>
        <taxon>Viridiplantae</taxon>
        <taxon>Streptophyta</taxon>
        <taxon>Embryophyta</taxon>
        <taxon>Tracheophyta</taxon>
        <taxon>Spermatophyta</taxon>
        <taxon>Magnoliopsida</taxon>
        <taxon>Liliopsida</taxon>
        <taxon>Poales</taxon>
        <taxon>Poaceae</taxon>
        <taxon>PACMAD clade</taxon>
        <taxon>Panicoideae</taxon>
        <taxon>Andropogonodae</taxon>
        <taxon>Andropogoneae</taxon>
        <taxon>Tripsacinae</taxon>
        <taxon>Zea</taxon>
    </lineage>
</organism>
<reference evidence="3" key="2">
    <citation type="submission" date="2012-06" db="EMBL/GenBank/DDBJ databases">
        <authorList>
            <person name="Yu Y."/>
            <person name="Currie J."/>
            <person name="Lomeli R."/>
            <person name="Angelova A."/>
            <person name="Collura K."/>
            <person name="Wissotski M."/>
            <person name="Campos D."/>
            <person name="Kudrna D."/>
            <person name="Golser W."/>
            <person name="Ashely E."/>
            <person name="Descour A."/>
            <person name="Fernandes J."/>
            <person name="Soderlund C."/>
            <person name="Walbot V."/>
        </authorList>
    </citation>
    <scope>NUCLEOTIDE SEQUENCE</scope>
    <source>
        <strain evidence="3">B73</strain>
    </source>
</reference>
<sequence length="232" mass="25113">MVHPHLFCLTEFASCFSLFLSACGGRTTTCIVITPPGTSPTGTRDSASVRLFSNILPALISFKSLTVFGVISLSCGHRARMNSLSEETVVEGSYLVGPMSVPSKSRNLTSIGSFPPAISSPPDRRRRPTTPPLPKIQAPDQRPIGARKRPKKRKSTETRARWEFDDEFLLPRGVKARGRQLGGGGEEDESQGGERERDGVVGFLLSVRVLTDTPKHKFLIVVLASSHGVDGA</sequence>
<feature type="compositionally biased region" description="Basic residues" evidence="1">
    <location>
        <begin position="145"/>
        <end position="154"/>
    </location>
</feature>
<proteinExistence type="evidence at transcript level"/>
<evidence type="ECO:0000313" key="3">
    <source>
        <dbReference type="EMBL" id="ACL54011.1"/>
    </source>
</evidence>
<feature type="chain" id="PRO_5002866960" evidence="2">
    <location>
        <begin position="25"/>
        <end position="232"/>
    </location>
</feature>
<dbReference type="EMBL" id="BT055404">
    <property type="protein sequence ID" value="ACL54011.1"/>
    <property type="molecule type" value="mRNA"/>
</dbReference>
<evidence type="ECO:0000256" key="1">
    <source>
        <dbReference type="SAM" id="MobiDB-lite"/>
    </source>
</evidence>
<feature type="region of interest" description="Disordered" evidence="1">
    <location>
        <begin position="175"/>
        <end position="195"/>
    </location>
</feature>
<evidence type="ECO:0000256" key="2">
    <source>
        <dbReference type="SAM" id="SignalP"/>
    </source>
</evidence>
<accession>B8A1G2</accession>
<feature type="region of interest" description="Disordered" evidence="1">
    <location>
        <begin position="105"/>
        <end position="160"/>
    </location>
</feature>
<feature type="signal peptide" evidence="2">
    <location>
        <begin position="1"/>
        <end position="24"/>
    </location>
</feature>